<dbReference type="InterPro" id="IPR007709">
    <property type="entry name" value="N-FG_amidohydro"/>
</dbReference>
<dbReference type="Gene3D" id="3.40.630.40">
    <property type="entry name" value="Zn-dependent exopeptidases"/>
    <property type="match status" value="1"/>
</dbReference>
<dbReference type="HOGENOM" id="CLU_2733252_0_0_4"/>
<dbReference type="GO" id="GO:0050129">
    <property type="term" value="F:N-formylglutamate deformylase activity"/>
    <property type="evidence" value="ECO:0007669"/>
    <property type="project" value="UniProtKB-EC"/>
</dbReference>
<reference evidence="1 2" key="1">
    <citation type="journal article" date="2011" name="J. Bacteriol.">
        <title>Complete genome sequence of the type strain Cupriavidus necator N-1.</title>
        <authorList>
            <person name="Poehlein A."/>
            <person name="Kusian B."/>
            <person name="Friedrich B."/>
            <person name="Daniel R."/>
            <person name="Bowien B."/>
        </authorList>
    </citation>
    <scope>NUCLEOTIDE SEQUENCE [LARGE SCALE GENOMIC DNA]</scope>
    <source>
        <strain evidence="2">ATCC 43291 / DSM 13513 / CCUG 52238 / LMG 8453 / N-1</strain>
    </source>
</reference>
<accession>G0ERK6</accession>
<dbReference type="GeneID" id="34310853"/>
<name>G0ERK6_CUPNN</name>
<protein>
    <submittedName>
        <fullName evidence="1">N-formylglutamate amidohydrolase HutG</fullName>
        <ecNumber evidence="1">3.5.1.68</ecNumber>
    </submittedName>
</protein>
<gene>
    <name evidence="1" type="primary">hutG2</name>
    <name evidence="1" type="ordered locus">CNE_1c12920</name>
</gene>
<dbReference type="SUPFAM" id="SSF53187">
    <property type="entry name" value="Zn-dependent exopeptidases"/>
    <property type="match status" value="1"/>
</dbReference>
<evidence type="ECO:0000313" key="2">
    <source>
        <dbReference type="Proteomes" id="UP000006798"/>
    </source>
</evidence>
<dbReference type="Pfam" id="PF05013">
    <property type="entry name" value="FGase"/>
    <property type="match status" value="1"/>
</dbReference>
<dbReference type="RefSeq" id="WP_013956291.1">
    <property type="nucleotide sequence ID" value="NC_015726.1"/>
</dbReference>
<dbReference type="AlphaFoldDB" id="G0ERK6"/>
<dbReference type="KEGG" id="cnc:CNE_1c12920"/>
<sequence>MGINWPYKGAELIRAYADPARGRHSLQIEINRALYMDEARLAQHRGFAVLRGHLDQLLEAVAAFIREALAR</sequence>
<organism evidence="1 2">
    <name type="scientific">Cupriavidus necator (strain ATCC 43291 / DSM 13513 / CCUG 52238 / LMG 8453 / N-1)</name>
    <name type="common">Ralstonia eutropha</name>
    <dbReference type="NCBI Taxonomy" id="1042878"/>
    <lineage>
        <taxon>Bacteria</taxon>
        <taxon>Pseudomonadati</taxon>
        <taxon>Pseudomonadota</taxon>
        <taxon>Betaproteobacteria</taxon>
        <taxon>Burkholderiales</taxon>
        <taxon>Burkholderiaceae</taxon>
        <taxon>Cupriavidus</taxon>
    </lineage>
</organism>
<dbReference type="Proteomes" id="UP000006798">
    <property type="component" value="Chromosome 1"/>
</dbReference>
<dbReference type="EC" id="3.5.1.68" evidence="1"/>
<keyword evidence="1" id="KW-0378">Hydrolase</keyword>
<evidence type="ECO:0000313" key="1">
    <source>
        <dbReference type="EMBL" id="AEI76643.1"/>
    </source>
</evidence>
<dbReference type="EMBL" id="CP002877">
    <property type="protein sequence ID" value="AEI76643.1"/>
    <property type="molecule type" value="Genomic_DNA"/>
</dbReference>
<proteinExistence type="predicted"/>